<evidence type="ECO:0000256" key="4">
    <source>
        <dbReference type="ARBA" id="ARBA00022679"/>
    </source>
</evidence>
<evidence type="ECO:0000256" key="1">
    <source>
        <dbReference type="ARBA" id="ARBA00004828"/>
    </source>
</evidence>
<proteinExistence type="inferred from homology"/>
<keyword evidence="4 9" id="KW-0808">Transferase</keyword>
<dbReference type="AlphaFoldDB" id="I5C2A2"/>
<comment type="pathway">
    <text evidence="1 9">Amino-acid biosynthesis; L-arginine biosynthesis; N(2)-acetyl-L-ornithine from L-glutamate: step 2/4.</text>
</comment>
<sequence>MKLKKVLIKYGGNAMTTPSLQTAIAREVAGLRAAGYAPIIAHGGGPFIQAALQQANIPSHFVQGQRYTSQEALQVITRTLIGQVNADLVVAFRAAGMQAVGLSGLDAGMVQAKRKLLPPGEGELTNAPLDLGEVGEITATNPALLEHLLENGFTPIVACIAGAADKEGAYNVNGDDFAAALAAALKAEIFLILSDVDGLYREYPNPESLIHDLPLAELEGLYGKVISGGMIPKMQACARAIAQGLGGALLLNGTKPEQFRQYFIEKRVVGTHLHP</sequence>
<name>I5C2A2_9BACT</name>
<comment type="similarity">
    <text evidence="9">Belongs to the acetylglutamate kinase family. ArgB subfamily.</text>
</comment>
<dbReference type="STRING" id="1189621.A3SI_11254"/>
<evidence type="ECO:0000256" key="2">
    <source>
        <dbReference type="ARBA" id="ARBA00022571"/>
    </source>
</evidence>
<feature type="site" description="Transition state stabilizer" evidence="9">
    <location>
        <position position="233"/>
    </location>
</feature>
<dbReference type="SUPFAM" id="SSF53633">
    <property type="entry name" value="Carbamate kinase-like"/>
    <property type="match status" value="1"/>
</dbReference>
<protein>
    <recommendedName>
        <fullName evidence="9">Acetylglutamate kinase</fullName>
        <ecNumber evidence="9">2.7.2.8</ecNumber>
    </recommendedName>
    <alternativeName>
        <fullName evidence="9">N-acetyl-L-glutamate 5-phosphotransferase</fullName>
    </alternativeName>
    <alternativeName>
        <fullName evidence="9">NAG kinase</fullName>
        <shortName evidence="9">NAGK</shortName>
    </alternativeName>
</protein>
<evidence type="ECO:0000256" key="9">
    <source>
        <dbReference type="HAMAP-Rule" id="MF_00082"/>
    </source>
</evidence>
<dbReference type="InterPro" id="IPR001057">
    <property type="entry name" value="Glu/AcGlu_kinase"/>
</dbReference>
<comment type="subcellular location">
    <subcellularLocation>
        <location evidence="9">Cytoplasm</location>
    </subcellularLocation>
</comment>
<evidence type="ECO:0000256" key="6">
    <source>
        <dbReference type="ARBA" id="ARBA00022777"/>
    </source>
</evidence>
<evidence type="ECO:0000313" key="11">
    <source>
        <dbReference type="EMBL" id="EIM75954.1"/>
    </source>
</evidence>
<evidence type="ECO:0000256" key="5">
    <source>
        <dbReference type="ARBA" id="ARBA00022741"/>
    </source>
</evidence>
<dbReference type="PANTHER" id="PTHR23342:SF0">
    <property type="entry name" value="N-ACETYLGLUTAMATE SYNTHASE, MITOCHONDRIAL"/>
    <property type="match status" value="1"/>
</dbReference>
<comment type="function">
    <text evidence="9">Catalyzes the ATP-dependent phosphorylation of N-acetyl-L-glutamate.</text>
</comment>
<dbReference type="EMBL" id="AJYA01000024">
    <property type="protein sequence ID" value="EIM75954.1"/>
    <property type="molecule type" value="Genomic_DNA"/>
</dbReference>
<keyword evidence="3 9" id="KW-0028">Amino-acid biosynthesis</keyword>
<accession>I5C2A2</accession>
<feature type="binding site" evidence="9">
    <location>
        <position position="171"/>
    </location>
    <ligand>
        <name>substrate</name>
    </ligand>
</feature>
<dbReference type="InterPro" id="IPR036393">
    <property type="entry name" value="AceGlu_kinase-like_sf"/>
</dbReference>
<comment type="caution">
    <text evidence="11">The sequence shown here is derived from an EMBL/GenBank/DDBJ whole genome shotgun (WGS) entry which is preliminary data.</text>
</comment>
<feature type="binding site" evidence="9">
    <location>
        <begin position="44"/>
        <end position="45"/>
    </location>
    <ligand>
        <name>substrate</name>
    </ligand>
</feature>
<gene>
    <name evidence="9" type="primary">argB</name>
    <name evidence="11" type="ORF">A3SI_11254</name>
</gene>
<dbReference type="CDD" id="cd04238">
    <property type="entry name" value="AAK_NAGK-like"/>
    <property type="match status" value="1"/>
</dbReference>
<dbReference type="HAMAP" id="MF_00082">
    <property type="entry name" value="ArgB"/>
    <property type="match status" value="1"/>
</dbReference>
<dbReference type="GO" id="GO:0005524">
    <property type="term" value="F:ATP binding"/>
    <property type="evidence" value="ECO:0007669"/>
    <property type="project" value="UniProtKB-UniRule"/>
</dbReference>
<dbReference type="Pfam" id="PF00696">
    <property type="entry name" value="AA_kinase"/>
    <property type="match status" value="1"/>
</dbReference>
<keyword evidence="2 9" id="KW-0055">Arginine biosynthesis</keyword>
<evidence type="ECO:0000259" key="10">
    <source>
        <dbReference type="Pfam" id="PF00696"/>
    </source>
</evidence>
<dbReference type="RefSeq" id="WP_009055296.1">
    <property type="nucleotide sequence ID" value="NZ_AJYA01000024.1"/>
</dbReference>
<dbReference type="PIRSF" id="PIRSF000728">
    <property type="entry name" value="NAGK"/>
    <property type="match status" value="1"/>
</dbReference>
<dbReference type="InterPro" id="IPR001048">
    <property type="entry name" value="Asp/Glu/Uridylate_kinase"/>
</dbReference>
<evidence type="ECO:0000256" key="7">
    <source>
        <dbReference type="ARBA" id="ARBA00022840"/>
    </source>
</evidence>
<feature type="site" description="Transition state stabilizer" evidence="9">
    <location>
        <position position="9"/>
    </location>
</feature>
<dbReference type="NCBIfam" id="TIGR00761">
    <property type="entry name" value="argB"/>
    <property type="match status" value="1"/>
</dbReference>
<dbReference type="GO" id="GO:0003991">
    <property type="term" value="F:acetylglutamate kinase activity"/>
    <property type="evidence" value="ECO:0007669"/>
    <property type="project" value="UniProtKB-UniRule"/>
</dbReference>
<dbReference type="PRINTS" id="PR00474">
    <property type="entry name" value="GLU5KINASE"/>
</dbReference>
<feature type="domain" description="Aspartate/glutamate/uridylate kinase" evidence="10">
    <location>
        <begin position="4"/>
        <end position="244"/>
    </location>
</feature>
<keyword evidence="12" id="KW-1185">Reference proteome</keyword>
<keyword evidence="7 9" id="KW-0067">ATP-binding</keyword>
<keyword evidence="6 9" id="KW-0418">Kinase</keyword>
<keyword evidence="9" id="KW-0963">Cytoplasm</keyword>
<dbReference type="InterPro" id="IPR037528">
    <property type="entry name" value="ArgB"/>
</dbReference>
<dbReference type="PANTHER" id="PTHR23342">
    <property type="entry name" value="N-ACETYLGLUTAMATE SYNTHASE"/>
    <property type="match status" value="1"/>
</dbReference>
<dbReference type="UniPathway" id="UPA00068">
    <property type="reaction ID" value="UER00107"/>
</dbReference>
<dbReference type="InterPro" id="IPR004662">
    <property type="entry name" value="AcgluKinase_fam"/>
</dbReference>
<reference evidence="11 12" key="1">
    <citation type="submission" date="2012-05" db="EMBL/GenBank/DDBJ databases">
        <title>Genome sequence of Nitritalea halalkaliphila LW7.</title>
        <authorList>
            <person name="Jangir P.K."/>
            <person name="Singh A."/>
            <person name="Shivaji S."/>
            <person name="Sharma R."/>
        </authorList>
    </citation>
    <scope>NUCLEOTIDE SEQUENCE [LARGE SCALE GENOMIC DNA]</scope>
    <source>
        <strain evidence="11 12">LW7</strain>
    </source>
</reference>
<organism evidence="11 12">
    <name type="scientific">Nitritalea halalkaliphila LW7</name>
    <dbReference type="NCBI Taxonomy" id="1189621"/>
    <lineage>
        <taxon>Bacteria</taxon>
        <taxon>Pseudomonadati</taxon>
        <taxon>Bacteroidota</taxon>
        <taxon>Cytophagia</taxon>
        <taxon>Cytophagales</taxon>
        <taxon>Cyclobacteriaceae</taxon>
        <taxon>Nitritalea</taxon>
    </lineage>
</organism>
<dbReference type="PATRIC" id="fig|1189621.3.peg.2344"/>
<dbReference type="GO" id="GO:0042450">
    <property type="term" value="P:L-arginine biosynthetic process via ornithine"/>
    <property type="evidence" value="ECO:0007669"/>
    <property type="project" value="UniProtKB-UniRule"/>
</dbReference>
<dbReference type="OrthoDB" id="9803155at2"/>
<evidence type="ECO:0000313" key="12">
    <source>
        <dbReference type="Proteomes" id="UP000005551"/>
    </source>
</evidence>
<comment type="catalytic activity">
    <reaction evidence="8 9">
        <text>N-acetyl-L-glutamate + ATP = N-acetyl-L-glutamyl 5-phosphate + ADP</text>
        <dbReference type="Rhea" id="RHEA:14629"/>
        <dbReference type="ChEBI" id="CHEBI:30616"/>
        <dbReference type="ChEBI" id="CHEBI:44337"/>
        <dbReference type="ChEBI" id="CHEBI:57936"/>
        <dbReference type="ChEBI" id="CHEBI:456216"/>
        <dbReference type="EC" id="2.7.2.8"/>
    </reaction>
</comment>
<evidence type="ECO:0000256" key="8">
    <source>
        <dbReference type="ARBA" id="ARBA00048141"/>
    </source>
</evidence>
<keyword evidence="5 9" id="KW-0547">Nucleotide-binding</keyword>
<dbReference type="Proteomes" id="UP000005551">
    <property type="component" value="Unassembled WGS sequence"/>
</dbReference>
<dbReference type="Gene3D" id="3.40.1160.10">
    <property type="entry name" value="Acetylglutamate kinase-like"/>
    <property type="match status" value="1"/>
</dbReference>
<dbReference type="GO" id="GO:0005737">
    <property type="term" value="C:cytoplasm"/>
    <property type="evidence" value="ECO:0007669"/>
    <property type="project" value="UniProtKB-SubCell"/>
</dbReference>
<evidence type="ECO:0000256" key="3">
    <source>
        <dbReference type="ARBA" id="ARBA00022605"/>
    </source>
</evidence>
<dbReference type="EC" id="2.7.2.8" evidence="9"/>
<feature type="binding site" evidence="9">
    <location>
        <position position="66"/>
    </location>
    <ligand>
        <name>substrate</name>
    </ligand>
</feature>